<dbReference type="EMBL" id="JANVFS010000003">
    <property type="protein sequence ID" value="KAJ4493886.1"/>
    <property type="molecule type" value="Genomic_DNA"/>
</dbReference>
<feature type="compositionally biased region" description="Low complexity" evidence="1">
    <location>
        <begin position="223"/>
        <end position="232"/>
    </location>
</feature>
<name>A0A9W9B0X1_9AGAR</name>
<feature type="compositionally biased region" description="Polar residues" evidence="1">
    <location>
        <begin position="166"/>
        <end position="180"/>
    </location>
</feature>
<accession>A0A9W9B0X1</accession>
<gene>
    <name evidence="2" type="ORF">C8J55DRAFT_500090</name>
</gene>
<reference evidence="2" key="1">
    <citation type="submission" date="2022-08" db="EMBL/GenBank/DDBJ databases">
        <authorList>
            <consortium name="DOE Joint Genome Institute"/>
            <person name="Min B."/>
            <person name="Riley R."/>
            <person name="Sierra-Patev S."/>
            <person name="Naranjo-Ortiz M."/>
            <person name="Looney B."/>
            <person name="Konkel Z."/>
            <person name="Slot J.C."/>
            <person name="Sakamoto Y."/>
            <person name="Steenwyk J.L."/>
            <person name="Rokas A."/>
            <person name="Carro J."/>
            <person name="Camarero S."/>
            <person name="Ferreira P."/>
            <person name="Molpeceres G."/>
            <person name="Ruiz-Duenas F.J."/>
            <person name="Serrano A."/>
            <person name="Henrissat B."/>
            <person name="Drula E."/>
            <person name="Hughes K.W."/>
            <person name="Mata J.L."/>
            <person name="Ishikawa N.K."/>
            <person name="Vargas-Isla R."/>
            <person name="Ushijima S."/>
            <person name="Smith C.A."/>
            <person name="Ahrendt S."/>
            <person name="Andreopoulos W."/>
            <person name="He G."/>
            <person name="Labutti K."/>
            <person name="Lipzen A."/>
            <person name="Ng V."/>
            <person name="Sandor L."/>
            <person name="Barry K."/>
            <person name="Martinez A.T."/>
            <person name="Xiao Y."/>
            <person name="Gibbons J.G."/>
            <person name="Terashima K."/>
            <person name="Hibbett D.S."/>
            <person name="Grigoriev I.V."/>
        </authorList>
    </citation>
    <scope>NUCLEOTIDE SEQUENCE</scope>
    <source>
        <strain evidence="2">Sp2 HRB7682 ss15</strain>
    </source>
</reference>
<protein>
    <submittedName>
        <fullName evidence="2">Uncharacterized protein</fullName>
    </submittedName>
</protein>
<dbReference type="AlphaFoldDB" id="A0A9W9B0X1"/>
<dbReference type="Proteomes" id="UP001150238">
    <property type="component" value="Unassembled WGS sequence"/>
</dbReference>
<proteinExistence type="predicted"/>
<sequence length="254" mass="28095">MSSPLAHFSSLDDVIQVIYHLNRQLFLLSKVQNDEWVLHIGLLGSDSRWWRGKWDEEDVLAVAGSKSSSDDLLEMSEKLLEYIVQGELFLSGWSKESTSFKLILGPSSEKPSHFQLNEISAEDAACYAAEVFCSIARDAQARKCQLYGSSFAVAADVSTTHLNKTVVPSSSESFANSGLGTSIKRREEPKSKRVAEQPVPSKKRKEQKEETQSPDPEAKTKAKGAPKPIKGASLANPTKKARKYQAVQFDSDED</sequence>
<organism evidence="2 3">
    <name type="scientific">Lentinula lateritia</name>
    <dbReference type="NCBI Taxonomy" id="40482"/>
    <lineage>
        <taxon>Eukaryota</taxon>
        <taxon>Fungi</taxon>
        <taxon>Dikarya</taxon>
        <taxon>Basidiomycota</taxon>
        <taxon>Agaricomycotina</taxon>
        <taxon>Agaricomycetes</taxon>
        <taxon>Agaricomycetidae</taxon>
        <taxon>Agaricales</taxon>
        <taxon>Marasmiineae</taxon>
        <taxon>Omphalotaceae</taxon>
        <taxon>Lentinula</taxon>
    </lineage>
</organism>
<reference evidence="2" key="2">
    <citation type="journal article" date="2023" name="Proc. Natl. Acad. Sci. U.S.A.">
        <title>A global phylogenomic analysis of the shiitake genus Lentinula.</title>
        <authorList>
            <person name="Sierra-Patev S."/>
            <person name="Min B."/>
            <person name="Naranjo-Ortiz M."/>
            <person name="Looney B."/>
            <person name="Konkel Z."/>
            <person name="Slot J.C."/>
            <person name="Sakamoto Y."/>
            <person name="Steenwyk J.L."/>
            <person name="Rokas A."/>
            <person name="Carro J."/>
            <person name="Camarero S."/>
            <person name="Ferreira P."/>
            <person name="Molpeceres G."/>
            <person name="Ruiz-Duenas F.J."/>
            <person name="Serrano A."/>
            <person name="Henrissat B."/>
            <person name="Drula E."/>
            <person name="Hughes K.W."/>
            <person name="Mata J.L."/>
            <person name="Ishikawa N.K."/>
            <person name="Vargas-Isla R."/>
            <person name="Ushijima S."/>
            <person name="Smith C.A."/>
            <person name="Donoghue J."/>
            <person name="Ahrendt S."/>
            <person name="Andreopoulos W."/>
            <person name="He G."/>
            <person name="LaButti K."/>
            <person name="Lipzen A."/>
            <person name="Ng V."/>
            <person name="Riley R."/>
            <person name="Sandor L."/>
            <person name="Barry K."/>
            <person name="Martinez A.T."/>
            <person name="Xiao Y."/>
            <person name="Gibbons J.G."/>
            <person name="Terashima K."/>
            <person name="Grigoriev I.V."/>
            <person name="Hibbett D."/>
        </authorList>
    </citation>
    <scope>NUCLEOTIDE SEQUENCE</scope>
    <source>
        <strain evidence="2">Sp2 HRB7682 ss15</strain>
    </source>
</reference>
<feature type="compositionally biased region" description="Basic and acidic residues" evidence="1">
    <location>
        <begin position="206"/>
        <end position="220"/>
    </location>
</feature>
<feature type="region of interest" description="Disordered" evidence="1">
    <location>
        <begin position="166"/>
        <end position="254"/>
    </location>
</feature>
<comment type="caution">
    <text evidence="2">The sequence shown here is derived from an EMBL/GenBank/DDBJ whole genome shotgun (WGS) entry which is preliminary data.</text>
</comment>
<evidence type="ECO:0000313" key="3">
    <source>
        <dbReference type="Proteomes" id="UP001150238"/>
    </source>
</evidence>
<evidence type="ECO:0000313" key="2">
    <source>
        <dbReference type="EMBL" id="KAJ4493886.1"/>
    </source>
</evidence>
<feature type="compositionally biased region" description="Basic and acidic residues" evidence="1">
    <location>
        <begin position="184"/>
        <end position="195"/>
    </location>
</feature>
<evidence type="ECO:0000256" key="1">
    <source>
        <dbReference type="SAM" id="MobiDB-lite"/>
    </source>
</evidence>